<keyword evidence="18" id="KW-0732">Signal</keyword>
<dbReference type="PROSITE" id="PS00109">
    <property type="entry name" value="PROTEIN_KINASE_TYR"/>
    <property type="match status" value="1"/>
</dbReference>
<dbReference type="PANTHER" id="PTHR24416">
    <property type="entry name" value="TYROSINE-PROTEIN KINASE RECEPTOR"/>
    <property type="match status" value="1"/>
</dbReference>
<feature type="binding site" evidence="15">
    <location>
        <position position="997"/>
    </location>
    <ligand>
        <name>ATP</name>
        <dbReference type="ChEBI" id="CHEBI:30616"/>
    </ligand>
</feature>
<dbReference type="GO" id="GO:0008284">
    <property type="term" value="P:positive regulation of cell population proliferation"/>
    <property type="evidence" value="ECO:0007669"/>
    <property type="project" value="TreeGrafter"/>
</dbReference>
<dbReference type="InterPro" id="IPR000494">
    <property type="entry name" value="Rcpt_L-dom"/>
</dbReference>
<dbReference type="OrthoDB" id="6219513at2759"/>
<evidence type="ECO:0000256" key="12">
    <source>
        <dbReference type="ARBA" id="ARBA00023170"/>
    </source>
</evidence>
<dbReference type="InterPro" id="IPR008266">
    <property type="entry name" value="Tyr_kinase_AS"/>
</dbReference>
<evidence type="ECO:0000256" key="8">
    <source>
        <dbReference type="ARBA" id="ARBA00022840"/>
    </source>
</evidence>
<organism evidence="20 21">
    <name type="scientific">Brachionus calyciflorus</name>
    <dbReference type="NCBI Taxonomy" id="104777"/>
    <lineage>
        <taxon>Eukaryota</taxon>
        <taxon>Metazoa</taxon>
        <taxon>Spiralia</taxon>
        <taxon>Gnathifera</taxon>
        <taxon>Rotifera</taxon>
        <taxon>Eurotatoria</taxon>
        <taxon>Monogononta</taxon>
        <taxon>Pseudotrocha</taxon>
        <taxon>Ploima</taxon>
        <taxon>Brachionidae</taxon>
        <taxon>Brachionus</taxon>
    </lineage>
</organism>
<feature type="transmembrane region" description="Helical" evidence="17">
    <location>
        <begin position="883"/>
        <end position="909"/>
    </location>
</feature>
<feature type="domain" description="Protein kinase" evidence="19">
    <location>
        <begin position="963"/>
        <end position="1228"/>
    </location>
</feature>
<feature type="chain" id="PRO_5032706909" description="receptor protein-tyrosine kinase" evidence="18">
    <location>
        <begin position="22"/>
        <end position="1482"/>
    </location>
</feature>
<evidence type="ECO:0000256" key="5">
    <source>
        <dbReference type="ARBA" id="ARBA00022692"/>
    </source>
</evidence>
<dbReference type="Proteomes" id="UP000663879">
    <property type="component" value="Unassembled WGS sequence"/>
</dbReference>
<evidence type="ECO:0000256" key="2">
    <source>
        <dbReference type="ARBA" id="ARBA00011902"/>
    </source>
</evidence>
<evidence type="ECO:0000256" key="13">
    <source>
        <dbReference type="ARBA" id="ARBA00023180"/>
    </source>
</evidence>
<dbReference type="Pfam" id="PF01030">
    <property type="entry name" value="Recep_L_domain"/>
    <property type="match status" value="2"/>
</dbReference>
<dbReference type="Gene3D" id="3.80.20.20">
    <property type="entry name" value="Receptor L-domain"/>
    <property type="match status" value="2"/>
</dbReference>
<keyword evidence="9 17" id="KW-1133">Transmembrane helix</keyword>
<dbReference type="InterPro" id="IPR032778">
    <property type="entry name" value="GF_recep_IV"/>
</dbReference>
<dbReference type="InterPro" id="IPR006212">
    <property type="entry name" value="Furin_repeat"/>
</dbReference>
<dbReference type="SMART" id="SM00261">
    <property type="entry name" value="FU"/>
    <property type="match status" value="6"/>
</dbReference>
<dbReference type="EMBL" id="CAJNOC010000323">
    <property type="protein sequence ID" value="CAF0744996.1"/>
    <property type="molecule type" value="Genomic_DNA"/>
</dbReference>
<feature type="region of interest" description="Disordered" evidence="16">
    <location>
        <begin position="1373"/>
        <end position="1420"/>
    </location>
</feature>
<dbReference type="GO" id="GO:0043066">
    <property type="term" value="P:negative regulation of apoptotic process"/>
    <property type="evidence" value="ECO:0007669"/>
    <property type="project" value="TreeGrafter"/>
</dbReference>
<evidence type="ECO:0000256" key="7">
    <source>
        <dbReference type="ARBA" id="ARBA00022777"/>
    </source>
</evidence>
<dbReference type="SUPFAM" id="SSF56112">
    <property type="entry name" value="Protein kinase-like (PK-like)"/>
    <property type="match status" value="1"/>
</dbReference>
<dbReference type="CDD" id="cd00064">
    <property type="entry name" value="FU"/>
    <property type="match status" value="4"/>
</dbReference>
<dbReference type="InterPro" id="IPR036941">
    <property type="entry name" value="Rcpt_L-dom_sf"/>
</dbReference>
<dbReference type="PROSITE" id="PS00107">
    <property type="entry name" value="PROTEIN_KINASE_ATP"/>
    <property type="match status" value="1"/>
</dbReference>
<dbReference type="Gene3D" id="2.10.220.10">
    <property type="entry name" value="Hormone Receptor, Insulin-like Growth Factor Receptor 1, Chain A, domain 2"/>
    <property type="match status" value="3"/>
</dbReference>
<dbReference type="GO" id="GO:0005524">
    <property type="term" value="F:ATP binding"/>
    <property type="evidence" value="ECO:0007669"/>
    <property type="project" value="UniProtKB-UniRule"/>
</dbReference>
<dbReference type="InterPro" id="IPR001245">
    <property type="entry name" value="Ser-Thr/Tyr_kinase_cat_dom"/>
</dbReference>
<evidence type="ECO:0000256" key="17">
    <source>
        <dbReference type="SAM" id="Phobius"/>
    </source>
</evidence>
<dbReference type="Pfam" id="PF14843">
    <property type="entry name" value="GF_recep_IV"/>
    <property type="match status" value="1"/>
</dbReference>
<evidence type="ECO:0000256" key="15">
    <source>
        <dbReference type="PROSITE-ProRule" id="PRU10141"/>
    </source>
</evidence>
<keyword evidence="7" id="KW-0418">Kinase</keyword>
<dbReference type="EC" id="2.7.10.1" evidence="2"/>
<dbReference type="InterPro" id="IPR006211">
    <property type="entry name" value="Furin-like_Cys-rich_dom"/>
</dbReference>
<keyword evidence="8 15" id="KW-0067">ATP-binding</keyword>
<dbReference type="GO" id="GO:0043235">
    <property type="term" value="C:receptor complex"/>
    <property type="evidence" value="ECO:0007669"/>
    <property type="project" value="TreeGrafter"/>
</dbReference>
<dbReference type="Gene3D" id="3.30.200.20">
    <property type="entry name" value="Phosphorylase Kinase, domain 1"/>
    <property type="match status" value="1"/>
</dbReference>
<evidence type="ECO:0000256" key="1">
    <source>
        <dbReference type="ARBA" id="ARBA00004479"/>
    </source>
</evidence>
<dbReference type="Gene3D" id="1.10.510.10">
    <property type="entry name" value="Transferase(Phosphotransferase) domain 1"/>
    <property type="match status" value="1"/>
</dbReference>
<comment type="catalytic activity">
    <reaction evidence="14">
        <text>L-tyrosyl-[protein] + ATP = O-phospho-L-tyrosyl-[protein] + ADP + H(+)</text>
        <dbReference type="Rhea" id="RHEA:10596"/>
        <dbReference type="Rhea" id="RHEA-COMP:10136"/>
        <dbReference type="Rhea" id="RHEA-COMP:20101"/>
        <dbReference type="ChEBI" id="CHEBI:15378"/>
        <dbReference type="ChEBI" id="CHEBI:30616"/>
        <dbReference type="ChEBI" id="CHEBI:46858"/>
        <dbReference type="ChEBI" id="CHEBI:61978"/>
        <dbReference type="ChEBI" id="CHEBI:456216"/>
        <dbReference type="EC" id="2.7.10.1"/>
    </reaction>
</comment>
<evidence type="ECO:0000256" key="14">
    <source>
        <dbReference type="ARBA" id="ARBA00051243"/>
    </source>
</evidence>
<keyword evidence="11" id="KW-0829">Tyrosine-protein kinase</keyword>
<evidence type="ECO:0000256" key="6">
    <source>
        <dbReference type="ARBA" id="ARBA00022741"/>
    </source>
</evidence>
<evidence type="ECO:0000256" key="18">
    <source>
        <dbReference type="SAM" id="SignalP"/>
    </source>
</evidence>
<accession>A0A813P2K3</accession>
<feature type="region of interest" description="Disordered" evidence="16">
    <location>
        <begin position="1282"/>
        <end position="1302"/>
    </location>
</feature>
<feature type="compositionally biased region" description="Low complexity" evidence="16">
    <location>
        <begin position="1389"/>
        <end position="1419"/>
    </location>
</feature>
<keyword evidence="3" id="KW-0597">Phosphoprotein</keyword>
<keyword evidence="6 15" id="KW-0547">Nucleotide-binding</keyword>
<evidence type="ECO:0000256" key="11">
    <source>
        <dbReference type="ARBA" id="ARBA00023137"/>
    </source>
</evidence>
<dbReference type="Pfam" id="PF07714">
    <property type="entry name" value="PK_Tyr_Ser-Thr"/>
    <property type="match status" value="1"/>
</dbReference>
<dbReference type="PANTHER" id="PTHR24416:SF566">
    <property type="entry name" value="EPIDERMAL GROWTH FACTOR RECEPTOR"/>
    <property type="match status" value="1"/>
</dbReference>
<dbReference type="GO" id="GO:0004714">
    <property type="term" value="F:transmembrane receptor protein tyrosine kinase activity"/>
    <property type="evidence" value="ECO:0007669"/>
    <property type="project" value="UniProtKB-EC"/>
</dbReference>
<dbReference type="InterPro" id="IPR011009">
    <property type="entry name" value="Kinase-like_dom_sf"/>
</dbReference>
<evidence type="ECO:0000256" key="16">
    <source>
        <dbReference type="SAM" id="MobiDB-lite"/>
    </source>
</evidence>
<comment type="subcellular location">
    <subcellularLocation>
        <location evidence="1">Membrane</location>
        <topology evidence="1">Single-pass type I membrane protein</topology>
    </subcellularLocation>
</comment>
<evidence type="ECO:0000256" key="9">
    <source>
        <dbReference type="ARBA" id="ARBA00022989"/>
    </source>
</evidence>
<keyword evidence="4" id="KW-0808">Transferase</keyword>
<dbReference type="GO" id="GO:0038127">
    <property type="term" value="P:ERBB signaling pathway"/>
    <property type="evidence" value="ECO:0007669"/>
    <property type="project" value="UniProtKB-ARBA"/>
</dbReference>
<keyword evidence="10 17" id="KW-0472">Membrane</keyword>
<keyword evidence="21" id="KW-1185">Reference proteome</keyword>
<dbReference type="Pfam" id="PF00757">
    <property type="entry name" value="Furin-like"/>
    <property type="match status" value="1"/>
</dbReference>
<keyword evidence="13" id="KW-0325">Glycoprotein</keyword>
<feature type="compositionally biased region" description="Polar residues" evidence="16">
    <location>
        <begin position="1373"/>
        <end position="1388"/>
    </location>
</feature>
<dbReference type="FunFam" id="1.10.510.10:FF:000027">
    <property type="entry name" value="Receptor protein-tyrosine kinase"/>
    <property type="match status" value="1"/>
</dbReference>
<dbReference type="InterPro" id="IPR050122">
    <property type="entry name" value="RTK"/>
</dbReference>
<evidence type="ECO:0000313" key="21">
    <source>
        <dbReference type="Proteomes" id="UP000663879"/>
    </source>
</evidence>
<sequence length="1482" mass="169535">MSFKIFVFFILINNCLKIVSPSSLENDTIELTEAQIKLYNRVKSAEYVNNPYLGLNISEICTGTNFGLSAGRNDYEILRATYSNCVYVDGNLEITNFRPENKYEKLDYDYDFSFLDNIREITGYLLVFNTHLKTLKLKNLQIIRGKTLYSSNYSIFIGSNEKLERLDLTNLTAVQRGSVFIADNSQLCHTNEVSWTDLINNQNKGNYILQNAESSKCPKCKDSCCTKNSNMNEKCGCWFPNGCQKLSRVVCDSKCEDRCYGRGKNECCNKECLGGCDGPSSKDCIACRKFRILETGECVDSCPRIKIIDPITEELTFNPNGMYQFGITCVRNCPKNLFIFQELCVTKCPNETYETEENINNPYTGEKGLRRVCKPCTNDKCPKSCSINNSANLELDNLNSVKDCEILNGNLLIFQQANLTEKDLEVLNNIRIINGYVRIQSDLITSLNFLRNLEIIRAPNLQYAKYSLIVSGKSLRTLNLKKLKSIENGDVYLSAELLCLHNTIDWFSITKRNNSLILKSNTSLQCDNFKCHPACTGCWSTGPDYCQFCKSFKLDDLCIEKCANEYKIHNRYTFIENNDNRLCRYCHNECKNGCRGPTEFDCFSCQNYKIETNSSIQCLNKCPITHYSDPIKKTCMPCASSCYGCRGPEEIINDNGCIDCNSALVDNDDSNTILKCILRTSCPEGFVQDLVKLNNHPLQGRIVCRKCHTECDGCVSSGSILNHNCIKCKNFFSNKTNECVNNCSIHNEYLKIGTNVCLACDQECKSGCIGSSIYECNECKGYKMKLKDVELIINEYIMKVNLKGNGLIERTESLLKSFQKDLDNFEIEKLLVENYLVLVNKSSSGIDRNRVVFCIKQCPKQMPFPTSEKFCSFVENTKNSEKFFMLFSSISAVIFSFLLIAVCGIGLIVKYFDRKNLRLVENEKNFFESKDYDEIISYEDNNEKYNYDNNSMENLILLKNYELEKCYMLGHGAFGTVFVGFYKPNGDEKSKFRVAIKELNAFSTTDDEKIKELENAIINEAAVMASVKHKYCLQLSGLCIAESIKMVTQLIPYGSAVSFLQKYREKINEKNLLVWAQQIAEGMEYLENRKIVHRDLAARNILIKKIDHIKITDFGLAKVLDSNEKEFYAKSNSLLPIKWLAIESIQNRIFNHKSDVWSYGVCLWEIFTFCAKPYAEIETINIINYLKKGVRLSQPQIASIEVYAILLKCWLEKPYSRPSFNELSVEFLRMSQDPKNYLSFKSDQVSNFVTINENSQNLIQNIQNDALDSTLFDEEDKLYKKSNNNSSISPDEGIDLNSFEPPSEQLYRKNNSLSNYNQSLVVFKRNSKIEKKDSLKKNKSFLRRFLSSKSKRINSQMSTRTASTYMSSVYSDESNQVTQQSESLNYEEQQSLLTSSTSQLPTRSNSSNNSSIYNYNSNNKFRDVNNSNSDYLEPIMHNVKQNLEYFGETNQKPVASILVMDKDKKIVTNIANRNPYYNDSLI</sequence>
<protein>
    <recommendedName>
        <fullName evidence="2">receptor protein-tyrosine kinase</fullName>
        <ecNumber evidence="2">2.7.10.1</ecNumber>
    </recommendedName>
</protein>
<dbReference type="GO" id="GO:0022008">
    <property type="term" value="P:neurogenesis"/>
    <property type="evidence" value="ECO:0007669"/>
    <property type="project" value="TreeGrafter"/>
</dbReference>
<evidence type="ECO:0000256" key="3">
    <source>
        <dbReference type="ARBA" id="ARBA00022553"/>
    </source>
</evidence>
<proteinExistence type="predicted"/>
<gene>
    <name evidence="20" type="ORF">OXX778_LOCUS3597</name>
</gene>
<dbReference type="InterPro" id="IPR020635">
    <property type="entry name" value="Tyr_kinase_cat_dom"/>
</dbReference>
<dbReference type="InterPro" id="IPR000719">
    <property type="entry name" value="Prot_kinase_dom"/>
</dbReference>
<evidence type="ECO:0000313" key="20">
    <source>
        <dbReference type="EMBL" id="CAF0744996.1"/>
    </source>
</evidence>
<dbReference type="SMART" id="SM00219">
    <property type="entry name" value="TyrKc"/>
    <property type="match status" value="1"/>
</dbReference>
<dbReference type="InterPro" id="IPR009030">
    <property type="entry name" value="Growth_fac_rcpt_cys_sf"/>
</dbReference>
<keyword evidence="12" id="KW-0675">Receptor</keyword>
<dbReference type="GO" id="GO:0009925">
    <property type="term" value="C:basal plasma membrane"/>
    <property type="evidence" value="ECO:0007669"/>
    <property type="project" value="TreeGrafter"/>
</dbReference>
<evidence type="ECO:0000256" key="10">
    <source>
        <dbReference type="ARBA" id="ARBA00023136"/>
    </source>
</evidence>
<evidence type="ECO:0000259" key="19">
    <source>
        <dbReference type="PROSITE" id="PS50011"/>
    </source>
</evidence>
<keyword evidence="5 17" id="KW-0812">Transmembrane</keyword>
<name>A0A813P2K3_9BILA</name>
<dbReference type="InterPro" id="IPR017441">
    <property type="entry name" value="Protein_kinase_ATP_BS"/>
</dbReference>
<reference evidence="20" key="1">
    <citation type="submission" date="2021-02" db="EMBL/GenBank/DDBJ databases">
        <authorList>
            <person name="Nowell W R."/>
        </authorList>
    </citation>
    <scope>NUCLEOTIDE SEQUENCE</scope>
    <source>
        <strain evidence="20">Ploen Becks lab</strain>
    </source>
</reference>
<comment type="caution">
    <text evidence="20">The sequence shown here is derived from an EMBL/GenBank/DDBJ whole genome shotgun (WGS) entry which is preliminary data.</text>
</comment>
<feature type="signal peptide" evidence="18">
    <location>
        <begin position="1"/>
        <end position="21"/>
    </location>
</feature>
<dbReference type="PRINTS" id="PR00109">
    <property type="entry name" value="TYRKINASE"/>
</dbReference>
<dbReference type="SUPFAM" id="SSF52058">
    <property type="entry name" value="L domain-like"/>
    <property type="match status" value="2"/>
</dbReference>
<dbReference type="SUPFAM" id="SSF57184">
    <property type="entry name" value="Growth factor receptor domain"/>
    <property type="match status" value="3"/>
</dbReference>
<dbReference type="PROSITE" id="PS50011">
    <property type="entry name" value="PROTEIN_KINASE_DOM"/>
    <property type="match status" value="1"/>
</dbReference>
<evidence type="ECO:0000256" key="4">
    <source>
        <dbReference type="ARBA" id="ARBA00022679"/>
    </source>
</evidence>